<feature type="non-terminal residue" evidence="2">
    <location>
        <position position="1"/>
    </location>
</feature>
<comment type="caution">
    <text evidence="2">The sequence shown here is derived from an EMBL/GenBank/DDBJ whole genome shotgun (WGS) entry which is preliminary data.</text>
</comment>
<dbReference type="EMBL" id="BTSX01000003">
    <property type="protein sequence ID" value="GMS90789.1"/>
    <property type="molecule type" value="Genomic_DNA"/>
</dbReference>
<evidence type="ECO:0000313" key="3">
    <source>
        <dbReference type="Proteomes" id="UP001432027"/>
    </source>
</evidence>
<feature type="non-terminal residue" evidence="2">
    <location>
        <position position="79"/>
    </location>
</feature>
<gene>
    <name evidence="2" type="ORF">PENTCL1PPCAC_12964</name>
</gene>
<dbReference type="AlphaFoldDB" id="A0AAV5TDF6"/>
<keyword evidence="3" id="KW-1185">Reference proteome</keyword>
<evidence type="ECO:0000256" key="1">
    <source>
        <dbReference type="SAM" id="MobiDB-lite"/>
    </source>
</evidence>
<protein>
    <submittedName>
        <fullName evidence="2">Uncharacterized protein</fullName>
    </submittedName>
</protein>
<name>A0AAV5TDF6_9BILA</name>
<evidence type="ECO:0000313" key="2">
    <source>
        <dbReference type="EMBL" id="GMS90789.1"/>
    </source>
</evidence>
<sequence>QRAYRIAGEYLHRAESAETLLDSKHGLIDIREKQVVEELGKNELARENEALKREMAKMRREHEERMNALSKRMSEEQRK</sequence>
<accession>A0AAV5TDF6</accession>
<proteinExistence type="predicted"/>
<feature type="region of interest" description="Disordered" evidence="1">
    <location>
        <begin position="58"/>
        <end position="79"/>
    </location>
</feature>
<dbReference type="Proteomes" id="UP001432027">
    <property type="component" value="Unassembled WGS sequence"/>
</dbReference>
<organism evidence="2 3">
    <name type="scientific">Pristionchus entomophagus</name>
    <dbReference type="NCBI Taxonomy" id="358040"/>
    <lineage>
        <taxon>Eukaryota</taxon>
        <taxon>Metazoa</taxon>
        <taxon>Ecdysozoa</taxon>
        <taxon>Nematoda</taxon>
        <taxon>Chromadorea</taxon>
        <taxon>Rhabditida</taxon>
        <taxon>Rhabditina</taxon>
        <taxon>Diplogasteromorpha</taxon>
        <taxon>Diplogasteroidea</taxon>
        <taxon>Neodiplogasteridae</taxon>
        <taxon>Pristionchus</taxon>
    </lineage>
</organism>
<reference evidence="2" key="1">
    <citation type="submission" date="2023-10" db="EMBL/GenBank/DDBJ databases">
        <title>Genome assembly of Pristionchus species.</title>
        <authorList>
            <person name="Yoshida K."/>
            <person name="Sommer R.J."/>
        </authorList>
    </citation>
    <scope>NUCLEOTIDE SEQUENCE</scope>
    <source>
        <strain evidence="2">RS0144</strain>
    </source>
</reference>